<accession>F7VSI6</accession>
<feature type="region of interest" description="Disordered" evidence="1">
    <location>
        <begin position="1"/>
        <end position="28"/>
    </location>
</feature>
<sequence length="306" mass="30925">MGRPITTTSARIPYPQNPTAPWSNGTSTTFPPLGTGTAIILTTGTGVILTTAPFTYLTTTTTVITSARFPFPLNTTAFWSNGTATTSSTILGTGTGIGTGIIITGTGYYKSTPTTTTSAKPTATATEDLTCGETTTPFALRVTQPGGTFDKWFVHVVGNGLLFTSSQSQGSAFSVEGTGHLCAVGYGDSNGKPRIAAVGVAGAGAGTEEDETHTESGEAGEGPVWMLRQGTLKAYWEDYKALECTRDGGGLSCAPAANGTSAGAVAGADGGGGWVGCGLMLSLGRDVDVGYGGLNCSSIALEVVES</sequence>
<dbReference type="KEGG" id="smp:10806469"/>
<keyword evidence="3" id="KW-1185">Reference proteome</keyword>
<evidence type="ECO:0000256" key="1">
    <source>
        <dbReference type="SAM" id="MobiDB-lite"/>
    </source>
</evidence>
<feature type="compositionally biased region" description="Polar residues" evidence="1">
    <location>
        <begin position="1"/>
        <end position="10"/>
    </location>
</feature>
<dbReference type="HOGENOM" id="CLU_909637_0_0_1"/>
<dbReference type="EMBL" id="CABT02000005">
    <property type="protein sequence ID" value="CCC08472.1"/>
    <property type="molecule type" value="Genomic_DNA"/>
</dbReference>
<dbReference type="VEuPathDB" id="FungiDB:SMAC_02017"/>
<dbReference type="InParanoid" id="F7VSI6"/>
<dbReference type="OrthoDB" id="4590741at2759"/>
<evidence type="ECO:0000313" key="2">
    <source>
        <dbReference type="EMBL" id="CCC08472.1"/>
    </source>
</evidence>
<comment type="caution">
    <text evidence="2">The sequence shown here is derived from an EMBL/GenBank/DDBJ whole genome shotgun (WGS) entry which is preliminary data.</text>
</comment>
<evidence type="ECO:0000313" key="3">
    <source>
        <dbReference type="Proteomes" id="UP000001881"/>
    </source>
</evidence>
<dbReference type="Proteomes" id="UP000001881">
    <property type="component" value="Unassembled WGS sequence"/>
</dbReference>
<name>F7VSI6_SORMK</name>
<proteinExistence type="predicted"/>
<organism evidence="2 3">
    <name type="scientific">Sordaria macrospora (strain ATCC MYA-333 / DSM 997 / K(L3346) / K-hell)</name>
    <dbReference type="NCBI Taxonomy" id="771870"/>
    <lineage>
        <taxon>Eukaryota</taxon>
        <taxon>Fungi</taxon>
        <taxon>Dikarya</taxon>
        <taxon>Ascomycota</taxon>
        <taxon>Pezizomycotina</taxon>
        <taxon>Sordariomycetes</taxon>
        <taxon>Sordariomycetidae</taxon>
        <taxon>Sordariales</taxon>
        <taxon>Sordariaceae</taxon>
        <taxon>Sordaria</taxon>
    </lineage>
</organism>
<dbReference type="eggNOG" id="ENOG502T0Z0">
    <property type="taxonomic scope" value="Eukaryota"/>
</dbReference>
<feature type="compositionally biased region" description="Polar residues" evidence="1">
    <location>
        <begin position="17"/>
        <end position="28"/>
    </location>
</feature>
<dbReference type="GeneID" id="10806469"/>
<protein>
    <submittedName>
        <fullName evidence="2">WGS project CABT00000000 data, contig 2.5</fullName>
    </submittedName>
</protein>
<dbReference type="AlphaFoldDB" id="F7VSI6"/>
<reference evidence="2 3" key="1">
    <citation type="journal article" date="2010" name="PLoS Genet.">
        <title>De novo assembly of a 40 Mb eukaryotic genome from short sequence reads: Sordaria macrospora, a model organism for fungal morphogenesis.</title>
        <authorList>
            <person name="Nowrousian M."/>
            <person name="Stajich J."/>
            <person name="Chu M."/>
            <person name="Engh I."/>
            <person name="Espagne E."/>
            <person name="Halliday K."/>
            <person name="Kamerewerd J."/>
            <person name="Kempken F."/>
            <person name="Knab B."/>
            <person name="Kuo H.C."/>
            <person name="Osiewacz H.D."/>
            <person name="Poeggeler S."/>
            <person name="Read N."/>
            <person name="Seiler S."/>
            <person name="Smith K."/>
            <person name="Zickler D."/>
            <person name="Kueck U."/>
            <person name="Freitag M."/>
        </authorList>
    </citation>
    <scope>NUCLEOTIDE SEQUENCE [LARGE SCALE GENOMIC DNA]</scope>
    <source>
        <strain evidence="3">ATCC MYA-333 / DSM 997 / K(L3346) / K-hell</strain>
        <tissue evidence="2">Mycelium</tissue>
    </source>
</reference>
<gene>
    <name evidence="2" type="ORF">SMAC_02017</name>
</gene>